<feature type="domain" description="SPOR" evidence="2">
    <location>
        <begin position="112"/>
        <end position="188"/>
    </location>
</feature>
<dbReference type="Gene3D" id="3.30.70.1070">
    <property type="entry name" value="Sporulation related repeat"/>
    <property type="match status" value="1"/>
</dbReference>
<dbReference type="InterPro" id="IPR007730">
    <property type="entry name" value="SPOR-like_dom"/>
</dbReference>
<dbReference type="Proteomes" id="UP001163726">
    <property type="component" value="Chromosome"/>
</dbReference>
<reference evidence="3" key="1">
    <citation type="submission" date="2022-10" db="EMBL/GenBank/DDBJ databases">
        <title>Catenovulum adriacola sp. nov. isolated in the Harbour of Susak.</title>
        <authorList>
            <person name="Schoch T."/>
            <person name="Reich S.J."/>
            <person name="Stoeferle S."/>
            <person name="Flaiz M."/>
            <person name="Kazda M."/>
            <person name="Riedel C.U."/>
            <person name="Duerre P."/>
        </authorList>
    </citation>
    <scope>NUCLEOTIDE SEQUENCE</scope>
    <source>
        <strain evidence="3">TS8</strain>
    </source>
</reference>
<keyword evidence="4" id="KW-1185">Reference proteome</keyword>
<accession>A0ABY7AQ74</accession>
<feature type="coiled-coil region" evidence="1">
    <location>
        <begin position="8"/>
        <end position="42"/>
    </location>
</feature>
<evidence type="ECO:0000256" key="1">
    <source>
        <dbReference type="SAM" id="Coils"/>
    </source>
</evidence>
<dbReference type="EMBL" id="CP109965">
    <property type="protein sequence ID" value="WAJ70816.1"/>
    <property type="molecule type" value="Genomic_DNA"/>
</dbReference>
<gene>
    <name evidence="3" type="ORF">OLW01_03115</name>
</gene>
<dbReference type="InterPro" id="IPR036680">
    <property type="entry name" value="SPOR-like_sf"/>
</dbReference>
<dbReference type="Pfam" id="PF05036">
    <property type="entry name" value="SPOR"/>
    <property type="match status" value="1"/>
</dbReference>
<proteinExistence type="predicted"/>
<name>A0ABY7AQ74_9ALTE</name>
<protein>
    <submittedName>
        <fullName evidence="3">SPOR domain-containing protein</fullName>
    </submittedName>
</protein>
<sequence length="196" mass="22060">MVSCSSINQQQSAKIETLTQRITELETQYKQDQQTIANFKQKEADLDLLIDVISQQNSLTGFKTVNDNQAQIIKIKQPKPLAQMPAVKKVTPEHNQTTITNTTAKTISATPPAFAVQIASLTSKQQSQQAWNNFKLKFPDLSQTVTPILESVNKDNINFIRLKIGPYSKAKALKTCTFLKQNQQNCLLKKYTGEQF</sequence>
<evidence type="ECO:0000313" key="3">
    <source>
        <dbReference type="EMBL" id="WAJ70816.1"/>
    </source>
</evidence>
<keyword evidence="1" id="KW-0175">Coiled coil</keyword>
<organism evidence="3 4">
    <name type="scientific">Catenovulum adriaticum</name>
    <dbReference type="NCBI Taxonomy" id="2984846"/>
    <lineage>
        <taxon>Bacteria</taxon>
        <taxon>Pseudomonadati</taxon>
        <taxon>Pseudomonadota</taxon>
        <taxon>Gammaproteobacteria</taxon>
        <taxon>Alteromonadales</taxon>
        <taxon>Alteromonadaceae</taxon>
        <taxon>Catenovulum</taxon>
    </lineage>
</organism>
<evidence type="ECO:0000259" key="2">
    <source>
        <dbReference type="Pfam" id="PF05036"/>
    </source>
</evidence>
<evidence type="ECO:0000313" key="4">
    <source>
        <dbReference type="Proteomes" id="UP001163726"/>
    </source>
</evidence>
<dbReference type="RefSeq" id="WP_268075161.1">
    <property type="nucleotide sequence ID" value="NZ_CP109965.1"/>
</dbReference>